<dbReference type="SMART" id="SM00235">
    <property type="entry name" value="ZnMc"/>
    <property type="match status" value="1"/>
</dbReference>
<evidence type="ECO:0000256" key="4">
    <source>
        <dbReference type="ARBA" id="ARBA00022833"/>
    </source>
</evidence>
<gene>
    <name evidence="8" type="ORF">ACEN34_01280</name>
</gene>
<keyword evidence="5 8" id="KW-0482">Metalloprotease</keyword>
<dbReference type="Proteomes" id="UP001625389">
    <property type="component" value="Unassembled WGS sequence"/>
</dbReference>
<proteinExistence type="predicted"/>
<evidence type="ECO:0000256" key="6">
    <source>
        <dbReference type="SAM" id="MobiDB-lite"/>
    </source>
</evidence>
<dbReference type="InterPro" id="IPR024079">
    <property type="entry name" value="MetalloPept_cat_dom_sf"/>
</dbReference>
<dbReference type="PANTHER" id="PTHR10201">
    <property type="entry name" value="MATRIX METALLOPROTEINASE"/>
    <property type="match status" value="1"/>
</dbReference>
<feature type="domain" description="Peptidase metallopeptidase" evidence="7">
    <location>
        <begin position="87"/>
        <end position="238"/>
    </location>
</feature>
<dbReference type="InterPro" id="IPR006026">
    <property type="entry name" value="Peptidase_Metallo"/>
</dbReference>
<protein>
    <submittedName>
        <fullName evidence="8">Matrixin family metalloprotease</fullName>
        <ecNumber evidence="8">3.4.24.-</ecNumber>
    </submittedName>
</protein>
<feature type="region of interest" description="Disordered" evidence="6">
    <location>
        <begin position="49"/>
        <end position="79"/>
    </location>
</feature>
<dbReference type="EC" id="3.4.24.-" evidence="8"/>
<reference evidence="8 9" key="1">
    <citation type="submission" date="2024-08" db="EMBL/GenBank/DDBJ databases">
        <authorList>
            <person name="Arias E."/>
        </authorList>
    </citation>
    <scope>NUCLEOTIDE SEQUENCE [LARGE SCALE GENOMIC DNA]</scope>
    <source>
        <strain evidence="8 9">FAM 25317</strain>
    </source>
</reference>
<evidence type="ECO:0000256" key="3">
    <source>
        <dbReference type="ARBA" id="ARBA00022801"/>
    </source>
</evidence>
<evidence type="ECO:0000256" key="2">
    <source>
        <dbReference type="ARBA" id="ARBA00022723"/>
    </source>
</evidence>
<keyword evidence="9" id="KW-1185">Reference proteome</keyword>
<evidence type="ECO:0000313" key="9">
    <source>
        <dbReference type="Proteomes" id="UP001625389"/>
    </source>
</evidence>
<keyword evidence="2" id="KW-0479">Metal-binding</keyword>
<dbReference type="InterPro" id="IPR001818">
    <property type="entry name" value="Pept_M10_metallopeptidase"/>
</dbReference>
<name>A0ABW8U8P1_9LACO</name>
<dbReference type="Pfam" id="PF00413">
    <property type="entry name" value="Peptidase_M10"/>
    <property type="match status" value="1"/>
</dbReference>
<accession>A0ABW8U8P1</accession>
<sequence length="238" mass="25077">MSVRFFKGLLWAIILLAGLYFFTTDNFKAIPDKLATTVSQWTASVAPETTSDSAASDSGSSSMSSASDSAASSATTEATPLEANVQGKTLASTYYYHFDDDVPTAARQVFAQAIAIYNQTGIVKLVAGTGTAEQNQITFSIYHKTMTAAEQGTIELGHGGPKIIQRIGWGAYTANHATASLNATYTAAFQESVAVHELGHALGLDHSTSQDSVMYPVDQGKTALTAADIAGLNSIYNN</sequence>
<dbReference type="PANTHER" id="PTHR10201:SF323">
    <property type="entry name" value="MATRIX METALLOPROTEINASE-21"/>
    <property type="match status" value="1"/>
</dbReference>
<evidence type="ECO:0000256" key="5">
    <source>
        <dbReference type="ARBA" id="ARBA00023049"/>
    </source>
</evidence>
<keyword evidence="4" id="KW-0862">Zinc</keyword>
<keyword evidence="1" id="KW-0645">Protease</keyword>
<dbReference type="EMBL" id="JBGQPK010000002">
    <property type="protein sequence ID" value="MFL2028241.1"/>
    <property type="molecule type" value="Genomic_DNA"/>
</dbReference>
<evidence type="ECO:0000256" key="1">
    <source>
        <dbReference type="ARBA" id="ARBA00022670"/>
    </source>
</evidence>
<comment type="caution">
    <text evidence="8">The sequence shown here is derived from an EMBL/GenBank/DDBJ whole genome shotgun (WGS) entry which is preliminary data.</text>
</comment>
<dbReference type="CDD" id="cd04268">
    <property type="entry name" value="ZnMc_MMP_like"/>
    <property type="match status" value="1"/>
</dbReference>
<evidence type="ECO:0000313" key="8">
    <source>
        <dbReference type="EMBL" id="MFL2028241.1"/>
    </source>
</evidence>
<dbReference type="Gene3D" id="3.40.390.10">
    <property type="entry name" value="Collagenase (Catalytic Domain)"/>
    <property type="match status" value="1"/>
</dbReference>
<keyword evidence="3 8" id="KW-0378">Hydrolase</keyword>
<dbReference type="RefSeq" id="WP_407136744.1">
    <property type="nucleotide sequence ID" value="NZ_JBGQPK010000002.1"/>
</dbReference>
<evidence type="ECO:0000259" key="7">
    <source>
        <dbReference type="SMART" id="SM00235"/>
    </source>
</evidence>
<organism evidence="8 9">
    <name type="scientific">Loigolactobacillus zhaoyuanensis</name>
    <dbReference type="NCBI Taxonomy" id="2486017"/>
    <lineage>
        <taxon>Bacteria</taxon>
        <taxon>Bacillati</taxon>
        <taxon>Bacillota</taxon>
        <taxon>Bacilli</taxon>
        <taxon>Lactobacillales</taxon>
        <taxon>Lactobacillaceae</taxon>
        <taxon>Loigolactobacillus</taxon>
    </lineage>
</organism>
<dbReference type="SUPFAM" id="SSF55486">
    <property type="entry name" value="Metalloproteases ('zincins'), catalytic domain"/>
    <property type="match status" value="1"/>
</dbReference>
<dbReference type="GO" id="GO:0008237">
    <property type="term" value="F:metallopeptidase activity"/>
    <property type="evidence" value="ECO:0007669"/>
    <property type="project" value="UniProtKB-KW"/>
</dbReference>